<dbReference type="AlphaFoldDB" id="A0AAD8R4W0"/>
<dbReference type="SUPFAM" id="SSF52047">
    <property type="entry name" value="RNI-like"/>
    <property type="match status" value="1"/>
</dbReference>
<dbReference type="EMBL" id="JAUUTY010000006">
    <property type="protein sequence ID" value="KAK1614401.1"/>
    <property type="molecule type" value="Genomic_DNA"/>
</dbReference>
<name>A0AAD8R4W0_LOLMU</name>
<sequence length="239" mass="27348">MVRAALRHSAGQCEAFLCDRIYDDSLFAIAKRAPSLKSLHLITSKVSNEGFAKAIKMLPLLEELEISHCSPLDQLKAVELVAGACPLLKHFRLVSRYGNKEVAFVVARMSRLRSLHLVRLTLDNLDNQGLTAILDSCHDLKYLNMRNCSPVAMDDDLRAKLSRINVDNREYMDDCEYWSYIDDRYYYSGVHNFSSLEECAEESYADNCYYRGDGDDVADADIEEHEKILDIKSMRRYLS</sequence>
<gene>
    <name evidence="1" type="ORF">QYE76_019918</name>
</gene>
<evidence type="ECO:0000313" key="1">
    <source>
        <dbReference type="EMBL" id="KAK1614401.1"/>
    </source>
</evidence>
<dbReference type="PANTHER" id="PTHR38926:SF43">
    <property type="entry name" value="F-BOX DOMAIN-CONTAINING PROTEIN"/>
    <property type="match status" value="1"/>
</dbReference>
<dbReference type="InterPro" id="IPR032675">
    <property type="entry name" value="LRR_dom_sf"/>
</dbReference>
<comment type="caution">
    <text evidence="1">The sequence shown here is derived from an EMBL/GenBank/DDBJ whole genome shotgun (WGS) entry which is preliminary data.</text>
</comment>
<dbReference type="Gene3D" id="3.80.10.10">
    <property type="entry name" value="Ribonuclease Inhibitor"/>
    <property type="match status" value="1"/>
</dbReference>
<protein>
    <submittedName>
        <fullName evidence="1">Uncharacterized protein</fullName>
    </submittedName>
</protein>
<organism evidence="1 2">
    <name type="scientific">Lolium multiflorum</name>
    <name type="common">Italian ryegrass</name>
    <name type="synonym">Lolium perenne subsp. multiflorum</name>
    <dbReference type="NCBI Taxonomy" id="4521"/>
    <lineage>
        <taxon>Eukaryota</taxon>
        <taxon>Viridiplantae</taxon>
        <taxon>Streptophyta</taxon>
        <taxon>Embryophyta</taxon>
        <taxon>Tracheophyta</taxon>
        <taxon>Spermatophyta</taxon>
        <taxon>Magnoliopsida</taxon>
        <taxon>Liliopsida</taxon>
        <taxon>Poales</taxon>
        <taxon>Poaceae</taxon>
        <taxon>BOP clade</taxon>
        <taxon>Pooideae</taxon>
        <taxon>Poodae</taxon>
        <taxon>Poeae</taxon>
        <taxon>Poeae Chloroplast Group 2 (Poeae type)</taxon>
        <taxon>Loliodinae</taxon>
        <taxon>Loliinae</taxon>
        <taxon>Lolium</taxon>
    </lineage>
</organism>
<dbReference type="Proteomes" id="UP001231189">
    <property type="component" value="Unassembled WGS sequence"/>
</dbReference>
<keyword evidence="2" id="KW-1185">Reference proteome</keyword>
<dbReference type="PANTHER" id="PTHR38926">
    <property type="entry name" value="F-BOX DOMAIN CONTAINING PROTEIN, EXPRESSED"/>
    <property type="match status" value="1"/>
</dbReference>
<proteinExistence type="predicted"/>
<evidence type="ECO:0000313" key="2">
    <source>
        <dbReference type="Proteomes" id="UP001231189"/>
    </source>
</evidence>
<reference evidence="1" key="1">
    <citation type="submission" date="2023-07" db="EMBL/GenBank/DDBJ databases">
        <title>A chromosome-level genome assembly of Lolium multiflorum.</title>
        <authorList>
            <person name="Chen Y."/>
            <person name="Copetti D."/>
            <person name="Kolliker R."/>
            <person name="Studer B."/>
        </authorList>
    </citation>
    <scope>NUCLEOTIDE SEQUENCE</scope>
    <source>
        <strain evidence="1">02402/16</strain>
        <tissue evidence="1">Leaf</tissue>
    </source>
</reference>
<accession>A0AAD8R4W0</accession>